<dbReference type="EMBL" id="LT859958">
    <property type="protein sequence ID" value="SMX53494.1"/>
    <property type="molecule type" value="Genomic_DNA"/>
</dbReference>
<name>A0A1Y6K1H0_9CHLR</name>
<dbReference type="Pfam" id="PF12399">
    <property type="entry name" value="BCA_ABC_TP_C"/>
    <property type="match status" value="1"/>
</dbReference>
<dbReference type="GO" id="GO:0015808">
    <property type="term" value="P:L-alanine transport"/>
    <property type="evidence" value="ECO:0007669"/>
    <property type="project" value="TreeGrafter"/>
</dbReference>
<reference evidence="6" key="1">
    <citation type="submission" date="2017-05" db="EMBL/GenBank/DDBJ databases">
        <authorList>
            <person name="Kirkegaard R."/>
            <person name="Mcilroy J S."/>
        </authorList>
    </citation>
    <scope>NUCLEOTIDE SEQUENCE [LARGE SCALE GENOMIC DNA]</scope>
</reference>
<dbReference type="GO" id="GO:1903806">
    <property type="term" value="P:L-isoleucine import across plasma membrane"/>
    <property type="evidence" value="ECO:0007669"/>
    <property type="project" value="TreeGrafter"/>
</dbReference>
<evidence type="ECO:0000259" key="4">
    <source>
        <dbReference type="PROSITE" id="PS50893"/>
    </source>
</evidence>
<dbReference type="RefSeq" id="WP_087861423.1">
    <property type="nucleotide sequence ID" value="NZ_LT859958.1"/>
</dbReference>
<accession>A0A1Y6K1H0</accession>
<dbReference type="Gene3D" id="3.40.50.300">
    <property type="entry name" value="P-loop containing nucleotide triphosphate hydrolases"/>
    <property type="match status" value="1"/>
</dbReference>
<dbReference type="AlphaFoldDB" id="A0A1Y6K1H0"/>
<dbReference type="InterPro" id="IPR027417">
    <property type="entry name" value="P-loop_NTPase"/>
</dbReference>
<evidence type="ECO:0000256" key="2">
    <source>
        <dbReference type="ARBA" id="ARBA00022741"/>
    </source>
</evidence>
<evidence type="ECO:0000313" key="5">
    <source>
        <dbReference type="EMBL" id="SMX53494.1"/>
    </source>
</evidence>
<evidence type="ECO:0000256" key="1">
    <source>
        <dbReference type="ARBA" id="ARBA00022448"/>
    </source>
</evidence>
<dbReference type="GO" id="GO:0042941">
    <property type="term" value="P:D-alanine transmembrane transport"/>
    <property type="evidence" value="ECO:0007669"/>
    <property type="project" value="TreeGrafter"/>
</dbReference>
<keyword evidence="6" id="KW-1185">Reference proteome</keyword>
<dbReference type="FunFam" id="3.40.50.300:FF:000421">
    <property type="entry name" value="Branched-chain amino acid ABC transporter ATP-binding protein"/>
    <property type="match status" value="1"/>
</dbReference>
<dbReference type="CDD" id="cd03219">
    <property type="entry name" value="ABC_Mj1267_LivG_branched"/>
    <property type="match status" value="1"/>
</dbReference>
<sequence length="259" mass="28419">MVLQVINLTKNFGGLTAVNDVSFSVKKGELLGIIGPNGSGKTTLINLISGTIPITSGEIIYQGKKINNHPTFQRARKGIARTFQIVKPLRNLTVEDNIMTAALFGKSIKSIGNDIFSCMSTRQARKAYEHTENILQIVGLTKSNNQLAKDLTLSGQKRLEIGRALAMNPQLLLLDEVMAGLNHQEVIGMMDLVKKICNEGVTIIMIEHIMKVIMGISKRIIVMDYGRMIACGAPEDVSHDPKVISAYLGSRFAKNNKEQ</sequence>
<dbReference type="PANTHER" id="PTHR45772:SF7">
    <property type="entry name" value="AMINO ACID ABC TRANSPORTER ATP-BINDING PROTEIN"/>
    <property type="match status" value="1"/>
</dbReference>
<feature type="domain" description="ABC transporter" evidence="4">
    <location>
        <begin position="3"/>
        <end position="250"/>
    </location>
</feature>
<evidence type="ECO:0000256" key="3">
    <source>
        <dbReference type="ARBA" id="ARBA00022840"/>
    </source>
</evidence>
<dbReference type="PROSITE" id="PS50893">
    <property type="entry name" value="ABC_TRANSPORTER_2"/>
    <property type="match status" value="1"/>
</dbReference>
<dbReference type="Pfam" id="PF00005">
    <property type="entry name" value="ABC_tran"/>
    <property type="match status" value="1"/>
</dbReference>
<dbReference type="GO" id="GO:0015188">
    <property type="term" value="F:L-isoleucine transmembrane transporter activity"/>
    <property type="evidence" value="ECO:0007669"/>
    <property type="project" value="TreeGrafter"/>
</dbReference>
<protein>
    <submittedName>
        <fullName evidence="5">ABC transporter related protein</fullName>
    </submittedName>
</protein>
<evidence type="ECO:0000313" key="6">
    <source>
        <dbReference type="Proteomes" id="UP000195514"/>
    </source>
</evidence>
<dbReference type="GO" id="GO:1903805">
    <property type="term" value="P:L-valine import across plasma membrane"/>
    <property type="evidence" value="ECO:0007669"/>
    <property type="project" value="TreeGrafter"/>
</dbReference>
<dbReference type="GO" id="GO:0016887">
    <property type="term" value="F:ATP hydrolysis activity"/>
    <property type="evidence" value="ECO:0007669"/>
    <property type="project" value="InterPro"/>
</dbReference>
<keyword evidence="3" id="KW-0067">ATP-binding</keyword>
<dbReference type="InterPro" id="IPR003439">
    <property type="entry name" value="ABC_transporter-like_ATP-bd"/>
</dbReference>
<dbReference type="OrthoDB" id="9805514at2"/>
<keyword evidence="1" id="KW-0813">Transport</keyword>
<organism evidence="5 6">
    <name type="scientific">Candidatus Brevifilum fermentans</name>
    <dbReference type="NCBI Taxonomy" id="1986204"/>
    <lineage>
        <taxon>Bacteria</taxon>
        <taxon>Bacillati</taxon>
        <taxon>Chloroflexota</taxon>
        <taxon>Anaerolineae</taxon>
        <taxon>Anaerolineales</taxon>
        <taxon>Anaerolineaceae</taxon>
        <taxon>Candidatus Brevifilum</taxon>
    </lineage>
</organism>
<dbReference type="SUPFAM" id="SSF52540">
    <property type="entry name" value="P-loop containing nucleoside triphosphate hydrolases"/>
    <property type="match status" value="1"/>
</dbReference>
<dbReference type="InterPro" id="IPR051120">
    <property type="entry name" value="ABC_AA/LPS_Transport"/>
</dbReference>
<dbReference type="Proteomes" id="UP000195514">
    <property type="component" value="Chromosome I"/>
</dbReference>
<dbReference type="GO" id="GO:0015192">
    <property type="term" value="F:L-phenylalanine transmembrane transporter activity"/>
    <property type="evidence" value="ECO:0007669"/>
    <property type="project" value="TreeGrafter"/>
</dbReference>
<dbReference type="InterPro" id="IPR003593">
    <property type="entry name" value="AAA+_ATPase"/>
</dbReference>
<dbReference type="GO" id="GO:0005304">
    <property type="term" value="F:L-valine transmembrane transporter activity"/>
    <property type="evidence" value="ECO:0007669"/>
    <property type="project" value="TreeGrafter"/>
</dbReference>
<dbReference type="SMART" id="SM00382">
    <property type="entry name" value="AAA"/>
    <property type="match status" value="1"/>
</dbReference>
<dbReference type="KEGG" id="abat:CFX1CAM_0428"/>
<dbReference type="GO" id="GO:0005886">
    <property type="term" value="C:plasma membrane"/>
    <property type="evidence" value="ECO:0007669"/>
    <property type="project" value="TreeGrafter"/>
</dbReference>
<dbReference type="PANTHER" id="PTHR45772">
    <property type="entry name" value="CONSERVED COMPONENT OF ABC TRANSPORTER FOR NATURAL AMINO ACIDS-RELATED"/>
    <property type="match status" value="1"/>
</dbReference>
<gene>
    <name evidence="5" type="ORF">CFX1CAM_0428</name>
</gene>
<keyword evidence="2" id="KW-0547">Nucleotide-binding</keyword>
<dbReference type="InterPro" id="IPR032823">
    <property type="entry name" value="BCA_ABC_TP_C"/>
</dbReference>
<dbReference type="GO" id="GO:0005524">
    <property type="term" value="F:ATP binding"/>
    <property type="evidence" value="ECO:0007669"/>
    <property type="project" value="UniProtKB-KW"/>
</dbReference>
<proteinExistence type="predicted"/>